<feature type="transmembrane region" description="Helical" evidence="4">
    <location>
        <begin position="344"/>
        <end position="362"/>
    </location>
</feature>
<dbReference type="Pfam" id="PF13641">
    <property type="entry name" value="Glyco_tranf_2_3"/>
    <property type="match status" value="1"/>
</dbReference>
<dbReference type="Proteomes" id="UP000593802">
    <property type="component" value="Chromosome"/>
</dbReference>
<dbReference type="AlphaFoldDB" id="A0A7I8DF33"/>
<reference evidence="5 6" key="1">
    <citation type="submission" date="2020-08" db="EMBL/GenBank/DDBJ databases">
        <title>Complete Genome Sequence of Effusibacillus dendaii Strain skT53, Isolated from Farmland soil.</title>
        <authorList>
            <person name="Konishi T."/>
            <person name="Kawasaki H."/>
        </authorList>
    </citation>
    <scope>NUCLEOTIDE SEQUENCE [LARGE SCALE GENOMIC DNA]</scope>
    <source>
        <strain evidence="6">skT53</strain>
    </source>
</reference>
<keyword evidence="6" id="KW-1185">Reference proteome</keyword>
<feature type="transmembrane region" description="Helical" evidence="4">
    <location>
        <begin position="12"/>
        <end position="35"/>
    </location>
</feature>
<dbReference type="InterPro" id="IPR029044">
    <property type="entry name" value="Nucleotide-diphossugar_trans"/>
</dbReference>
<dbReference type="CDD" id="cd06438">
    <property type="entry name" value="EpsO_like"/>
    <property type="match status" value="1"/>
</dbReference>
<keyword evidence="2" id="KW-0328">Glycosyltransferase</keyword>
<evidence type="ECO:0000313" key="6">
    <source>
        <dbReference type="Proteomes" id="UP000593802"/>
    </source>
</evidence>
<dbReference type="EMBL" id="AP023366">
    <property type="protein sequence ID" value="BCJ86521.1"/>
    <property type="molecule type" value="Genomic_DNA"/>
</dbReference>
<feature type="transmembrane region" description="Helical" evidence="4">
    <location>
        <begin position="369"/>
        <end position="392"/>
    </location>
</feature>
<evidence type="ECO:0000256" key="1">
    <source>
        <dbReference type="ARBA" id="ARBA00006739"/>
    </source>
</evidence>
<evidence type="ECO:0000313" key="5">
    <source>
        <dbReference type="EMBL" id="BCJ86521.1"/>
    </source>
</evidence>
<evidence type="ECO:0000256" key="3">
    <source>
        <dbReference type="ARBA" id="ARBA00022679"/>
    </source>
</evidence>
<dbReference type="PANTHER" id="PTHR43630:SF1">
    <property type="entry name" value="POLY-BETA-1,6-N-ACETYL-D-GLUCOSAMINE SYNTHASE"/>
    <property type="match status" value="1"/>
</dbReference>
<dbReference type="GO" id="GO:0016757">
    <property type="term" value="F:glycosyltransferase activity"/>
    <property type="evidence" value="ECO:0007669"/>
    <property type="project" value="UniProtKB-KW"/>
</dbReference>
<keyword evidence="4" id="KW-0472">Membrane</keyword>
<dbReference type="RefSeq" id="WP_200760516.1">
    <property type="nucleotide sequence ID" value="NZ_AP023366.1"/>
</dbReference>
<keyword evidence="3 5" id="KW-0808">Transferase</keyword>
<dbReference type="SUPFAM" id="SSF53448">
    <property type="entry name" value="Nucleotide-diphospho-sugar transferases"/>
    <property type="match status" value="1"/>
</dbReference>
<gene>
    <name evidence="5" type="ORF">skT53_15060</name>
</gene>
<proteinExistence type="inferred from homology"/>
<dbReference type="KEGG" id="eff:skT53_15060"/>
<dbReference type="PANTHER" id="PTHR43630">
    <property type="entry name" value="POLY-BETA-1,6-N-ACETYL-D-GLUCOSAMINE SYNTHASE"/>
    <property type="match status" value="1"/>
</dbReference>
<organism evidence="5 6">
    <name type="scientific">Effusibacillus dendaii</name>
    <dbReference type="NCBI Taxonomy" id="2743772"/>
    <lineage>
        <taxon>Bacteria</taxon>
        <taxon>Bacillati</taxon>
        <taxon>Bacillota</taxon>
        <taxon>Bacilli</taxon>
        <taxon>Bacillales</taxon>
        <taxon>Alicyclobacillaceae</taxon>
        <taxon>Effusibacillus</taxon>
    </lineage>
</organism>
<accession>A0A7I8DF33</accession>
<evidence type="ECO:0000256" key="4">
    <source>
        <dbReference type="SAM" id="Phobius"/>
    </source>
</evidence>
<name>A0A7I8DF33_9BACL</name>
<sequence>MSMLGSVMDGAFIILQVLVGVTSAYLAGMAFFGLYHKKEKITVPPEKTFAVIVAAHNEEEVIEPLIDNLKKMDYPKELYDIYVICDNCSDGTANIVRKSGAIPCERFDETKRGKGYAIEWMLERLWAQEKQYDAVVMFDADNLAATDFLLHMNQKLVNGARVIQGYLDTKNPYDSWISISYCISYYFTNRMWQLPRFNLGLANALGGTGICIESQLLKEMGWGAHSLTEDVEFTARCVERGVYPVWAHDAIVYDEKPNTMKASWNQRLRWMQGHFDCASRFLWPLLVKSIKTRNWAMLDAALYLFQPMRLLMIFLITVILYLQWVMPSWWSVTDVQKLLFPTQYWTIVSILIYAQLPLSMLLEKANWRAYVGLIGYPVFLLTWFPITVVAYFTKNNKTWSHTAHNRGIRVEELPR</sequence>
<dbReference type="Gene3D" id="3.90.550.10">
    <property type="entry name" value="Spore Coat Polysaccharide Biosynthesis Protein SpsA, Chain A"/>
    <property type="match status" value="1"/>
</dbReference>
<keyword evidence="4" id="KW-1133">Transmembrane helix</keyword>
<evidence type="ECO:0000256" key="2">
    <source>
        <dbReference type="ARBA" id="ARBA00022676"/>
    </source>
</evidence>
<feature type="transmembrane region" description="Helical" evidence="4">
    <location>
        <begin position="300"/>
        <end position="324"/>
    </location>
</feature>
<keyword evidence="4" id="KW-0812">Transmembrane</keyword>
<comment type="similarity">
    <text evidence="1">Belongs to the glycosyltransferase 2 family.</text>
</comment>
<protein>
    <submittedName>
        <fullName evidence="5">Glycosyl transferase family 2</fullName>
    </submittedName>
</protein>